<evidence type="ECO:0008006" key="4">
    <source>
        <dbReference type="Google" id="ProtNLM"/>
    </source>
</evidence>
<keyword evidence="1" id="KW-1133">Transmembrane helix</keyword>
<keyword evidence="1" id="KW-0812">Transmembrane</keyword>
<dbReference type="Proteomes" id="UP000216052">
    <property type="component" value="Chromosome"/>
</dbReference>
<dbReference type="NCBIfam" id="TIGR02867">
    <property type="entry name" value="spore_II_P"/>
    <property type="match status" value="1"/>
</dbReference>
<gene>
    <name evidence="2" type="ORF">SPACI_030980</name>
</gene>
<protein>
    <recommendedName>
        <fullName evidence="4">Stage II sporulation protein SpoIIP</fullName>
    </recommendedName>
</protein>
<organism evidence="2 3">
    <name type="scientific">Sporomusa acidovorans (strain ATCC 49682 / DSM 3132 / Mol)</name>
    <dbReference type="NCBI Taxonomy" id="1123286"/>
    <lineage>
        <taxon>Bacteria</taxon>
        <taxon>Bacillati</taxon>
        <taxon>Bacillota</taxon>
        <taxon>Negativicutes</taxon>
        <taxon>Selenomonadales</taxon>
        <taxon>Sporomusaceae</taxon>
        <taxon>Sporomusa</taxon>
    </lineage>
</organism>
<evidence type="ECO:0000313" key="3">
    <source>
        <dbReference type="Proteomes" id="UP000216052"/>
    </source>
</evidence>
<dbReference type="InterPro" id="IPR010897">
    <property type="entry name" value="Spore_II_P"/>
</dbReference>
<reference evidence="2" key="1">
    <citation type="submission" date="2024-05" db="EMBL/GenBank/DDBJ databases">
        <title>Isolation and characterization of Sporomusa carbonis sp. nov., a carboxydotrophic hydrogenogen in the genus of Sporomusa isolated from a charcoal burning pile.</title>
        <authorList>
            <person name="Boeer T."/>
            <person name="Rosenbaum F."/>
            <person name="Eysell L."/>
            <person name="Mueller V."/>
            <person name="Daniel R."/>
            <person name="Poehlein A."/>
        </authorList>
    </citation>
    <scope>NUCLEOTIDE SEQUENCE [LARGE SCALE GENOMIC DNA]</scope>
    <source>
        <strain evidence="2">DSM 3132</strain>
    </source>
</reference>
<evidence type="ECO:0000256" key="1">
    <source>
        <dbReference type="SAM" id="Phobius"/>
    </source>
</evidence>
<keyword evidence="3" id="KW-1185">Reference proteome</keyword>
<name>A0ABZ3J4N5_SPOA4</name>
<feature type="transmembrane region" description="Helical" evidence="1">
    <location>
        <begin position="33"/>
        <end position="52"/>
    </location>
</feature>
<dbReference type="EMBL" id="CP155571">
    <property type="protein sequence ID" value="XFO73036.1"/>
    <property type="molecule type" value="Genomic_DNA"/>
</dbReference>
<accession>A0ABZ3J4N5</accession>
<dbReference type="Pfam" id="PF07454">
    <property type="entry name" value="SpoIIP"/>
    <property type="match status" value="1"/>
</dbReference>
<sequence>MLTRKERKRSNPSKKRVWFNCLRFYKFSRYFKILFVSFMIIVASGLVFGTYWNVTTTAIPVSGSAYYGYHFPSLWPKGKDVLFLGIPGLSEVTRPQNAVKITPQLSAGNIGHRLMRLLAGVDFSNLRSLFSQEIPYILAFNKPGTPIVSAATLPNFPQFDHQTTASSDKVLVGIYHTHTAESFIPNSGVAHRPGGQLGDIVEVGAALANCLEKAGVKTIHSVAIHDYPSFMKAYGPSEVTAQKMVTENPSLQMLFDIHRDADKRENVTAVINGVQAAKITIVVATGQQDLPQPHWQQNHAFAKLIEAKLNEKYPGLCRGIHLEEWRYNQHLHPRALLLEVGSQESSKEEAMKSMEMLGDILIEILAESRQ</sequence>
<evidence type="ECO:0000313" key="2">
    <source>
        <dbReference type="EMBL" id="XFO73036.1"/>
    </source>
</evidence>
<keyword evidence="1" id="KW-0472">Membrane</keyword>
<proteinExistence type="predicted"/>